<organism evidence="2 3">
    <name type="scientific">Ructibacterium gallinarum</name>
    <dbReference type="NCBI Taxonomy" id="2779355"/>
    <lineage>
        <taxon>Bacteria</taxon>
        <taxon>Bacillati</taxon>
        <taxon>Bacillota</taxon>
        <taxon>Clostridia</taxon>
        <taxon>Eubacteriales</taxon>
        <taxon>Oscillospiraceae</taxon>
        <taxon>Ructibacterium</taxon>
    </lineage>
</organism>
<comment type="caution">
    <text evidence="2">The sequence shown here is derived from an EMBL/GenBank/DDBJ whole genome shotgun (WGS) entry which is preliminary data.</text>
</comment>
<evidence type="ECO:0000256" key="1">
    <source>
        <dbReference type="SAM" id="Phobius"/>
    </source>
</evidence>
<keyword evidence="1" id="KW-0812">Transmembrane</keyword>
<keyword evidence="1" id="KW-1133">Transmembrane helix</keyword>
<name>A0A9D5R9J0_9FIRM</name>
<dbReference type="Pfam" id="PF04070">
    <property type="entry name" value="DUF378"/>
    <property type="match status" value="1"/>
</dbReference>
<dbReference type="RefSeq" id="WP_226393619.1">
    <property type="nucleotide sequence ID" value="NZ_JADCKB010000034.1"/>
</dbReference>
<sequence length="68" mass="7195">MDTLALILVIIGALNWGSIGLFGLDLVGALFGGQLSVVSRIIFTIVALGGLWAITFFFKQNVLGKAKD</sequence>
<protein>
    <submittedName>
        <fullName evidence="2">DUF378 domain-containing protein</fullName>
    </submittedName>
</protein>
<keyword evidence="3" id="KW-1185">Reference proteome</keyword>
<feature type="transmembrane region" description="Helical" evidence="1">
    <location>
        <begin position="7"/>
        <end position="31"/>
    </location>
</feature>
<reference evidence="2" key="1">
    <citation type="submission" date="2020-10" db="EMBL/GenBank/DDBJ databases">
        <title>ChiBAC.</title>
        <authorList>
            <person name="Zenner C."/>
            <person name="Hitch T.C.A."/>
            <person name="Clavel T."/>
        </authorList>
    </citation>
    <scope>NUCLEOTIDE SEQUENCE</scope>
    <source>
        <strain evidence="2">DSM 107454</strain>
    </source>
</reference>
<feature type="transmembrane region" description="Helical" evidence="1">
    <location>
        <begin position="37"/>
        <end position="58"/>
    </location>
</feature>
<evidence type="ECO:0000313" key="3">
    <source>
        <dbReference type="Proteomes" id="UP000806542"/>
    </source>
</evidence>
<keyword evidence="1" id="KW-0472">Membrane</keyword>
<gene>
    <name evidence="2" type="ORF">INF28_11490</name>
</gene>
<dbReference type="PANTHER" id="PTHR37304:SF1">
    <property type="entry name" value="MEMBRANE PROTEIN"/>
    <property type="match status" value="1"/>
</dbReference>
<accession>A0A9D5R9J0</accession>
<evidence type="ECO:0000313" key="2">
    <source>
        <dbReference type="EMBL" id="MBE5041082.1"/>
    </source>
</evidence>
<dbReference type="EMBL" id="JADCKB010000034">
    <property type="protein sequence ID" value="MBE5041082.1"/>
    <property type="molecule type" value="Genomic_DNA"/>
</dbReference>
<dbReference type="Proteomes" id="UP000806542">
    <property type="component" value="Unassembled WGS sequence"/>
</dbReference>
<dbReference type="PANTHER" id="PTHR37304">
    <property type="entry name" value="MEMBRANE PROTEIN-RELATED"/>
    <property type="match status" value="1"/>
</dbReference>
<dbReference type="InterPro" id="IPR007211">
    <property type="entry name" value="DUF378"/>
</dbReference>
<proteinExistence type="predicted"/>
<dbReference type="AlphaFoldDB" id="A0A9D5R9J0"/>